<dbReference type="InterPro" id="IPR035963">
    <property type="entry name" value="FERM_2"/>
</dbReference>
<dbReference type="PANTHER" id="PTHR23280">
    <property type="entry name" value="4.1 G PROTEIN"/>
    <property type="match status" value="1"/>
</dbReference>
<dbReference type="InterPro" id="IPR018979">
    <property type="entry name" value="FERM_N"/>
</dbReference>
<dbReference type="Pfam" id="PF00373">
    <property type="entry name" value="FERM_M"/>
    <property type="match status" value="1"/>
</dbReference>
<evidence type="ECO:0000256" key="1">
    <source>
        <dbReference type="SAM" id="Phobius"/>
    </source>
</evidence>
<dbReference type="InterPro" id="IPR019749">
    <property type="entry name" value="Band_41_domain"/>
</dbReference>
<dbReference type="InterPro" id="IPR014352">
    <property type="entry name" value="FERM/acyl-CoA-bd_prot_sf"/>
</dbReference>
<dbReference type="Pfam" id="PF09379">
    <property type="entry name" value="FERM_N"/>
    <property type="match status" value="1"/>
</dbReference>
<keyword evidence="1" id="KW-0472">Membrane</keyword>
<proteinExistence type="predicted"/>
<sequence length="304" mass="35174">MLYNFFLPDRFVLICYVNSPLFEIVQFILVYLILCRPERFFHPNERSAAREVTRSSFGYVYDVVCSSVIISIPSTMLSGGSYNVAEAEQSQHTVYVDTMVCTVCLLDSSCVSFKVDKYCRGQILLDLTFDYLELLERDFFGLVFNGRQSGEAAIIKWLDPTKKIRKQCSDQPPYTFWFRVKFYVSDPICLHQEYTRYQFFLQVRKDILEGRLPVSKSTSAHLAGLVLQAELGDFNPEECRPGYVSQFRFVQQQTAEFESQASDWHRKFSCMLPDAAELEFLNVARQLDRYGVKTQEAFVSGVFV</sequence>
<dbReference type="InterPro" id="IPR029071">
    <property type="entry name" value="Ubiquitin-like_domsf"/>
</dbReference>
<evidence type="ECO:0000259" key="2">
    <source>
        <dbReference type="PROSITE" id="PS50057"/>
    </source>
</evidence>
<dbReference type="EMBL" id="JTDE01003591">
    <property type="protein sequence ID" value="KAF7255872.1"/>
    <property type="molecule type" value="Genomic_DNA"/>
</dbReference>
<dbReference type="SMART" id="SM00295">
    <property type="entry name" value="B41"/>
    <property type="match status" value="1"/>
</dbReference>
<name>A0A8S9YMG0_9TREM</name>
<protein>
    <recommendedName>
        <fullName evidence="2">FERM domain-containing protein</fullName>
    </recommendedName>
</protein>
<feature type="domain" description="FERM" evidence="2">
    <location>
        <begin position="99"/>
        <end position="304"/>
    </location>
</feature>
<dbReference type="GO" id="GO:0005856">
    <property type="term" value="C:cytoskeleton"/>
    <property type="evidence" value="ECO:0007669"/>
    <property type="project" value="TreeGrafter"/>
</dbReference>
<dbReference type="GO" id="GO:0031032">
    <property type="term" value="P:actomyosin structure organization"/>
    <property type="evidence" value="ECO:0007669"/>
    <property type="project" value="TreeGrafter"/>
</dbReference>
<dbReference type="PANTHER" id="PTHR23280:SF27">
    <property type="entry name" value="TYROSINE-PROTEIN PHOSPHATASE NON-RECEPTOR TYPE"/>
    <property type="match status" value="1"/>
</dbReference>
<dbReference type="PROSITE" id="PS50057">
    <property type="entry name" value="FERM_3"/>
    <property type="match status" value="1"/>
</dbReference>
<accession>A0A8S9YMG0</accession>
<keyword evidence="1" id="KW-1133">Transmembrane helix</keyword>
<keyword evidence="4" id="KW-1185">Reference proteome</keyword>
<dbReference type="FunFam" id="1.20.80.10:FF:000003">
    <property type="entry name" value="Tyrosine-protein phosphatase non-receptor type 4"/>
    <property type="match status" value="1"/>
</dbReference>
<comment type="caution">
    <text evidence="3">The sequence shown here is derived from an EMBL/GenBank/DDBJ whole genome shotgun (WGS) entry which is preliminary data.</text>
</comment>
<dbReference type="InterPro" id="IPR000299">
    <property type="entry name" value="FERM_domain"/>
</dbReference>
<dbReference type="CDD" id="cd14473">
    <property type="entry name" value="FERM_B-lobe"/>
    <property type="match status" value="1"/>
</dbReference>
<dbReference type="OrthoDB" id="5854685at2759"/>
<reference evidence="3" key="1">
    <citation type="submission" date="2019-07" db="EMBL/GenBank/DDBJ databases">
        <title>Annotation for the trematode Paragonimus miyazaki's.</title>
        <authorList>
            <person name="Choi Y.-J."/>
        </authorList>
    </citation>
    <scope>NUCLEOTIDE SEQUENCE</scope>
    <source>
        <strain evidence="3">Japan</strain>
    </source>
</reference>
<dbReference type="PRINTS" id="PR00935">
    <property type="entry name" value="BAND41"/>
</dbReference>
<evidence type="ECO:0000313" key="4">
    <source>
        <dbReference type="Proteomes" id="UP000822476"/>
    </source>
</evidence>
<feature type="transmembrane region" description="Helical" evidence="1">
    <location>
        <begin position="12"/>
        <end position="34"/>
    </location>
</feature>
<dbReference type="Gene3D" id="1.20.80.10">
    <property type="match status" value="1"/>
</dbReference>
<gene>
    <name evidence="3" type="ORF">EG68_07321</name>
</gene>
<dbReference type="AlphaFoldDB" id="A0A8S9YMG0"/>
<dbReference type="SUPFAM" id="SSF47031">
    <property type="entry name" value="Second domain of FERM"/>
    <property type="match status" value="1"/>
</dbReference>
<dbReference type="SUPFAM" id="SSF54236">
    <property type="entry name" value="Ubiquitin-like"/>
    <property type="match status" value="1"/>
</dbReference>
<keyword evidence="1" id="KW-0812">Transmembrane</keyword>
<dbReference type="Gene3D" id="3.10.20.90">
    <property type="entry name" value="Phosphatidylinositol 3-kinase Catalytic Subunit, Chain A, domain 1"/>
    <property type="match status" value="1"/>
</dbReference>
<organism evidence="3 4">
    <name type="scientific">Paragonimus skrjabini miyazakii</name>
    <dbReference type="NCBI Taxonomy" id="59628"/>
    <lineage>
        <taxon>Eukaryota</taxon>
        <taxon>Metazoa</taxon>
        <taxon>Spiralia</taxon>
        <taxon>Lophotrochozoa</taxon>
        <taxon>Platyhelminthes</taxon>
        <taxon>Trematoda</taxon>
        <taxon>Digenea</taxon>
        <taxon>Plagiorchiida</taxon>
        <taxon>Troglotremata</taxon>
        <taxon>Troglotrematidae</taxon>
        <taxon>Paragonimus</taxon>
    </lineage>
</organism>
<evidence type="ECO:0000313" key="3">
    <source>
        <dbReference type="EMBL" id="KAF7255872.1"/>
    </source>
</evidence>
<dbReference type="Proteomes" id="UP000822476">
    <property type="component" value="Unassembled WGS sequence"/>
</dbReference>
<dbReference type="InterPro" id="IPR019748">
    <property type="entry name" value="FERM_central"/>
</dbReference>